<evidence type="ECO:0000313" key="1">
    <source>
        <dbReference type="EMBL" id="KJB64606.1"/>
    </source>
</evidence>
<keyword evidence="2" id="KW-1185">Reference proteome</keyword>
<name>A0A0D2U9L5_GOSRA</name>
<gene>
    <name evidence="1" type="ORF">B456_010G056700</name>
</gene>
<proteinExistence type="predicted"/>
<evidence type="ECO:0000313" key="2">
    <source>
        <dbReference type="Proteomes" id="UP000032304"/>
    </source>
</evidence>
<dbReference type="EMBL" id="CM001749">
    <property type="protein sequence ID" value="KJB64606.1"/>
    <property type="molecule type" value="Genomic_DNA"/>
</dbReference>
<dbReference type="Proteomes" id="UP000032304">
    <property type="component" value="Chromosome 10"/>
</dbReference>
<reference evidence="1 2" key="1">
    <citation type="journal article" date="2012" name="Nature">
        <title>Repeated polyploidization of Gossypium genomes and the evolution of spinnable cotton fibres.</title>
        <authorList>
            <person name="Paterson A.H."/>
            <person name="Wendel J.F."/>
            <person name="Gundlach H."/>
            <person name="Guo H."/>
            <person name="Jenkins J."/>
            <person name="Jin D."/>
            <person name="Llewellyn D."/>
            <person name="Showmaker K.C."/>
            <person name="Shu S."/>
            <person name="Udall J."/>
            <person name="Yoo M.J."/>
            <person name="Byers R."/>
            <person name="Chen W."/>
            <person name="Doron-Faigenboim A."/>
            <person name="Duke M.V."/>
            <person name="Gong L."/>
            <person name="Grimwood J."/>
            <person name="Grover C."/>
            <person name="Grupp K."/>
            <person name="Hu G."/>
            <person name="Lee T.H."/>
            <person name="Li J."/>
            <person name="Lin L."/>
            <person name="Liu T."/>
            <person name="Marler B.S."/>
            <person name="Page J.T."/>
            <person name="Roberts A.W."/>
            <person name="Romanel E."/>
            <person name="Sanders W.S."/>
            <person name="Szadkowski E."/>
            <person name="Tan X."/>
            <person name="Tang H."/>
            <person name="Xu C."/>
            <person name="Wang J."/>
            <person name="Wang Z."/>
            <person name="Zhang D."/>
            <person name="Zhang L."/>
            <person name="Ashrafi H."/>
            <person name="Bedon F."/>
            <person name="Bowers J.E."/>
            <person name="Brubaker C.L."/>
            <person name="Chee P.W."/>
            <person name="Das S."/>
            <person name="Gingle A.R."/>
            <person name="Haigler C.H."/>
            <person name="Harker D."/>
            <person name="Hoffmann L.V."/>
            <person name="Hovav R."/>
            <person name="Jones D.C."/>
            <person name="Lemke C."/>
            <person name="Mansoor S."/>
            <person name="ur Rahman M."/>
            <person name="Rainville L.N."/>
            <person name="Rambani A."/>
            <person name="Reddy U.K."/>
            <person name="Rong J.K."/>
            <person name="Saranga Y."/>
            <person name="Scheffler B.E."/>
            <person name="Scheffler J.A."/>
            <person name="Stelly D.M."/>
            <person name="Triplett B.A."/>
            <person name="Van Deynze A."/>
            <person name="Vaslin M.F."/>
            <person name="Waghmare V.N."/>
            <person name="Walford S.A."/>
            <person name="Wright R.J."/>
            <person name="Zaki E.A."/>
            <person name="Zhang T."/>
            <person name="Dennis E.S."/>
            <person name="Mayer K.F."/>
            <person name="Peterson D.G."/>
            <person name="Rokhsar D.S."/>
            <person name="Wang X."/>
            <person name="Schmutz J."/>
        </authorList>
    </citation>
    <scope>NUCLEOTIDE SEQUENCE [LARGE SCALE GENOMIC DNA]</scope>
</reference>
<dbReference type="Gramene" id="KJB64606">
    <property type="protein sequence ID" value="KJB64606"/>
    <property type="gene ID" value="B456_010G056700"/>
</dbReference>
<accession>A0A0D2U9L5</accession>
<dbReference type="AlphaFoldDB" id="A0A0D2U9L5"/>
<sequence length="106" mass="11595">MEEDQVVHMRAQKVVVDHGGDEKEEDLVVHMQALKVDQDPLVHMKAVEVAALGAGDLIHAVALGVVHEVALRVSDGLGGLVDHEYGPASSCYHLINYLFLLCRLLF</sequence>
<organism evidence="1 2">
    <name type="scientific">Gossypium raimondii</name>
    <name type="common">Peruvian cotton</name>
    <name type="synonym">Gossypium klotzschianum subsp. raimondii</name>
    <dbReference type="NCBI Taxonomy" id="29730"/>
    <lineage>
        <taxon>Eukaryota</taxon>
        <taxon>Viridiplantae</taxon>
        <taxon>Streptophyta</taxon>
        <taxon>Embryophyta</taxon>
        <taxon>Tracheophyta</taxon>
        <taxon>Spermatophyta</taxon>
        <taxon>Magnoliopsida</taxon>
        <taxon>eudicotyledons</taxon>
        <taxon>Gunneridae</taxon>
        <taxon>Pentapetalae</taxon>
        <taxon>rosids</taxon>
        <taxon>malvids</taxon>
        <taxon>Malvales</taxon>
        <taxon>Malvaceae</taxon>
        <taxon>Malvoideae</taxon>
        <taxon>Gossypium</taxon>
    </lineage>
</organism>
<protein>
    <submittedName>
        <fullName evidence="1">Uncharacterized protein</fullName>
    </submittedName>
</protein>